<dbReference type="Pfam" id="PF02098">
    <property type="entry name" value="His_binding"/>
    <property type="match status" value="1"/>
</dbReference>
<protein>
    <submittedName>
        <fullName evidence="1">Putative salivary lipocalin</fullName>
    </submittedName>
</protein>
<dbReference type="SUPFAM" id="SSF50814">
    <property type="entry name" value="Lipocalins"/>
    <property type="match status" value="1"/>
</dbReference>
<organism evidence="1">
    <name type="scientific">Ixodes ricinus</name>
    <name type="common">Common tick</name>
    <name type="synonym">Acarus ricinus</name>
    <dbReference type="NCBI Taxonomy" id="34613"/>
    <lineage>
        <taxon>Eukaryota</taxon>
        <taxon>Metazoa</taxon>
        <taxon>Ecdysozoa</taxon>
        <taxon>Arthropoda</taxon>
        <taxon>Chelicerata</taxon>
        <taxon>Arachnida</taxon>
        <taxon>Acari</taxon>
        <taxon>Parasitiformes</taxon>
        <taxon>Ixodida</taxon>
        <taxon>Ixodoidea</taxon>
        <taxon>Ixodidae</taxon>
        <taxon>Ixodinae</taxon>
        <taxon>Ixodes</taxon>
    </lineage>
</organism>
<proteinExistence type="evidence at transcript level"/>
<name>A0A0K8RM55_IXORI</name>
<dbReference type="Gene3D" id="2.40.128.20">
    <property type="match status" value="1"/>
</dbReference>
<dbReference type="InterPro" id="IPR002970">
    <property type="entry name" value="Tick_his-bd"/>
</dbReference>
<dbReference type="EMBL" id="GADI01001638">
    <property type="protein sequence ID" value="JAA72170.1"/>
    <property type="molecule type" value="mRNA"/>
</dbReference>
<accession>A0A0K8RM55</accession>
<dbReference type="GO" id="GO:0030682">
    <property type="term" value="P:symbiont-mediated perturbation of host defenses"/>
    <property type="evidence" value="ECO:0007669"/>
    <property type="project" value="InterPro"/>
</dbReference>
<dbReference type="InterPro" id="IPR012674">
    <property type="entry name" value="Calycin"/>
</dbReference>
<dbReference type="GO" id="GO:0043176">
    <property type="term" value="F:amine binding"/>
    <property type="evidence" value="ECO:0007669"/>
    <property type="project" value="InterPro"/>
</dbReference>
<sequence length="239" mass="27576">MKSNRSFSCNMLTISLTRHVMAYPETRIDDDIQYAEYQNINKVFKARTIHHLRPSTSVASVSAPSPNVMPGRRIKIKMALQNKDSFSWMFNRTYLPKAGDPEYACVYANVTKLHGTGNYVFMQGWTTENNVTVEIPLFVKTNRTPGVGYIRTEDNAMHVTLKFGNGTEKSFGLYKLIYSDYKSCDILRVMSRYPACELYLHRRSLDKGVPRECMSIYKYACGREDNYHYPVYNSTCKTK</sequence>
<dbReference type="AlphaFoldDB" id="A0A0K8RM55"/>
<evidence type="ECO:0000313" key="1">
    <source>
        <dbReference type="EMBL" id="JAA72170.1"/>
    </source>
</evidence>
<reference evidence="1" key="1">
    <citation type="submission" date="2012-12" db="EMBL/GenBank/DDBJ databases">
        <title>Identification and characterization of a phenylalanine ammonia-lyase gene family in Isatis indigotica Fort.</title>
        <authorList>
            <person name="Liu Q."/>
            <person name="Chen J."/>
            <person name="Zhou X."/>
            <person name="Di P."/>
            <person name="Xiao Y."/>
            <person name="Xuan H."/>
            <person name="Zhang L."/>
            <person name="Chen W."/>
        </authorList>
    </citation>
    <scope>NUCLEOTIDE SEQUENCE</scope>
    <source>
        <tissue evidence="1">Salivary gland</tissue>
    </source>
</reference>